<sequence length="152" mass="16425">MESIMARALESTLKYWLKSFSRDQFKLQGRTVQLSNIDISGDALHASLGLPPALTVTMAKSGKLEIMLPYLSNVQLEPIVVVIDKLDAVLEETDDLDARRSTSSAQASSSSSKGSGYGFAEKIADGMTLQIKTINLLLDTHGGGRHLGEASW</sequence>
<gene>
    <name evidence="1" type="ORF">L2E82_46209</name>
</gene>
<keyword evidence="2" id="KW-1185">Reference proteome</keyword>
<dbReference type="EMBL" id="CM042017">
    <property type="protein sequence ID" value="KAI3688559.1"/>
    <property type="molecule type" value="Genomic_DNA"/>
</dbReference>
<reference evidence="2" key="1">
    <citation type="journal article" date="2022" name="Mol. Ecol. Resour.">
        <title>The genomes of chicory, endive, great burdock and yacon provide insights into Asteraceae palaeo-polyploidization history and plant inulin production.</title>
        <authorList>
            <person name="Fan W."/>
            <person name="Wang S."/>
            <person name="Wang H."/>
            <person name="Wang A."/>
            <person name="Jiang F."/>
            <person name="Liu H."/>
            <person name="Zhao H."/>
            <person name="Xu D."/>
            <person name="Zhang Y."/>
        </authorList>
    </citation>
    <scope>NUCLEOTIDE SEQUENCE [LARGE SCALE GENOMIC DNA]</scope>
    <source>
        <strain evidence="2">cv. Punajuju</strain>
    </source>
</reference>
<dbReference type="Proteomes" id="UP001055811">
    <property type="component" value="Linkage Group LG09"/>
</dbReference>
<protein>
    <submittedName>
        <fullName evidence="1">Uncharacterized protein</fullName>
    </submittedName>
</protein>
<proteinExistence type="predicted"/>
<organism evidence="1 2">
    <name type="scientific">Cichorium intybus</name>
    <name type="common">Chicory</name>
    <dbReference type="NCBI Taxonomy" id="13427"/>
    <lineage>
        <taxon>Eukaryota</taxon>
        <taxon>Viridiplantae</taxon>
        <taxon>Streptophyta</taxon>
        <taxon>Embryophyta</taxon>
        <taxon>Tracheophyta</taxon>
        <taxon>Spermatophyta</taxon>
        <taxon>Magnoliopsida</taxon>
        <taxon>eudicotyledons</taxon>
        <taxon>Gunneridae</taxon>
        <taxon>Pentapetalae</taxon>
        <taxon>asterids</taxon>
        <taxon>campanulids</taxon>
        <taxon>Asterales</taxon>
        <taxon>Asteraceae</taxon>
        <taxon>Cichorioideae</taxon>
        <taxon>Cichorieae</taxon>
        <taxon>Cichoriinae</taxon>
        <taxon>Cichorium</taxon>
    </lineage>
</organism>
<evidence type="ECO:0000313" key="2">
    <source>
        <dbReference type="Proteomes" id="UP001055811"/>
    </source>
</evidence>
<name>A0ACB8YS49_CICIN</name>
<accession>A0ACB8YS49</accession>
<reference evidence="1 2" key="2">
    <citation type="journal article" date="2022" name="Mol. Ecol. Resour.">
        <title>The genomes of chicory, endive, great burdock and yacon provide insights into Asteraceae paleo-polyploidization history and plant inulin production.</title>
        <authorList>
            <person name="Fan W."/>
            <person name="Wang S."/>
            <person name="Wang H."/>
            <person name="Wang A."/>
            <person name="Jiang F."/>
            <person name="Liu H."/>
            <person name="Zhao H."/>
            <person name="Xu D."/>
            <person name="Zhang Y."/>
        </authorList>
    </citation>
    <scope>NUCLEOTIDE SEQUENCE [LARGE SCALE GENOMIC DNA]</scope>
    <source>
        <strain evidence="2">cv. Punajuju</strain>
        <tissue evidence="1">Leaves</tissue>
    </source>
</reference>
<comment type="caution">
    <text evidence="1">The sequence shown here is derived from an EMBL/GenBank/DDBJ whole genome shotgun (WGS) entry which is preliminary data.</text>
</comment>
<evidence type="ECO:0000313" key="1">
    <source>
        <dbReference type="EMBL" id="KAI3688559.1"/>
    </source>
</evidence>